<dbReference type="InterPro" id="IPR036097">
    <property type="entry name" value="HisK_dim/P_sf"/>
</dbReference>
<evidence type="ECO:0000256" key="5">
    <source>
        <dbReference type="ARBA" id="ARBA00022553"/>
    </source>
</evidence>
<dbReference type="Gene3D" id="6.10.340.10">
    <property type="match status" value="1"/>
</dbReference>
<evidence type="ECO:0000256" key="13">
    <source>
        <dbReference type="ARBA" id="ARBA00023136"/>
    </source>
</evidence>
<proteinExistence type="predicted"/>
<reference evidence="17 18" key="1">
    <citation type="submission" date="2020-04" db="EMBL/GenBank/DDBJ databases">
        <authorList>
            <person name="De Canck E."/>
        </authorList>
    </citation>
    <scope>NUCLEOTIDE SEQUENCE [LARGE SCALE GENOMIC DNA]</scope>
    <source>
        <strain evidence="17 18">LMG 26858</strain>
    </source>
</reference>
<keyword evidence="12 14" id="KW-0902">Two-component regulatory system</keyword>
<dbReference type="PRINTS" id="PR00344">
    <property type="entry name" value="BCTRLSENSOR"/>
</dbReference>
<dbReference type="Proteomes" id="UP000494117">
    <property type="component" value="Unassembled WGS sequence"/>
</dbReference>
<name>A0A6S7EVM8_9BURK</name>
<keyword evidence="3 14" id="KW-1003">Cell membrane</keyword>
<dbReference type="RefSeq" id="WP_175210573.1">
    <property type="nucleotide sequence ID" value="NZ_CADILG010000066.1"/>
</dbReference>
<organism evidence="17 18">
    <name type="scientific">Achromobacter anxifer</name>
    <dbReference type="NCBI Taxonomy" id="1287737"/>
    <lineage>
        <taxon>Bacteria</taxon>
        <taxon>Pseudomonadati</taxon>
        <taxon>Pseudomonadota</taxon>
        <taxon>Betaproteobacteria</taxon>
        <taxon>Burkholderiales</taxon>
        <taxon>Alcaligenaceae</taxon>
        <taxon>Achromobacter</taxon>
    </lineage>
</organism>
<evidence type="ECO:0000256" key="6">
    <source>
        <dbReference type="ARBA" id="ARBA00022679"/>
    </source>
</evidence>
<dbReference type="Pfam" id="PF00672">
    <property type="entry name" value="HAMP"/>
    <property type="match status" value="1"/>
</dbReference>
<evidence type="ECO:0000256" key="12">
    <source>
        <dbReference type="ARBA" id="ARBA00023012"/>
    </source>
</evidence>
<keyword evidence="7 14" id="KW-0812">Transmembrane</keyword>
<comment type="catalytic activity">
    <reaction evidence="1 14">
        <text>ATP + protein L-histidine = ADP + protein N-phospho-L-histidine.</text>
        <dbReference type="EC" id="2.7.13.3"/>
    </reaction>
</comment>
<evidence type="ECO:0000256" key="14">
    <source>
        <dbReference type="RuleBase" id="RU364088"/>
    </source>
</evidence>
<dbReference type="InterPro" id="IPR006290">
    <property type="entry name" value="CztS_silS_copS"/>
</dbReference>
<gene>
    <name evidence="17" type="primary">czcS</name>
    <name evidence="17" type="ORF">LMG26858_05566</name>
</gene>
<keyword evidence="13 14" id="KW-0472">Membrane</keyword>
<keyword evidence="10 14" id="KW-0067">ATP-binding</keyword>
<dbReference type="InterPro" id="IPR036890">
    <property type="entry name" value="HATPase_C_sf"/>
</dbReference>
<dbReference type="InterPro" id="IPR005467">
    <property type="entry name" value="His_kinase_dom"/>
</dbReference>
<dbReference type="SUPFAM" id="SSF47384">
    <property type="entry name" value="Homodimeric domain of signal transducing histidine kinase"/>
    <property type="match status" value="1"/>
</dbReference>
<evidence type="ECO:0000256" key="8">
    <source>
        <dbReference type="ARBA" id="ARBA00022741"/>
    </source>
</evidence>
<dbReference type="PROSITE" id="PS50885">
    <property type="entry name" value="HAMP"/>
    <property type="match status" value="1"/>
</dbReference>
<evidence type="ECO:0000256" key="11">
    <source>
        <dbReference type="ARBA" id="ARBA00022989"/>
    </source>
</evidence>
<dbReference type="PANTHER" id="PTHR45436">
    <property type="entry name" value="SENSOR HISTIDINE KINASE YKOH"/>
    <property type="match status" value="1"/>
</dbReference>
<dbReference type="GO" id="GO:0005886">
    <property type="term" value="C:plasma membrane"/>
    <property type="evidence" value="ECO:0007669"/>
    <property type="project" value="UniProtKB-SubCell"/>
</dbReference>
<dbReference type="EMBL" id="CADILG010000066">
    <property type="protein sequence ID" value="CAB3923847.1"/>
    <property type="molecule type" value="Genomic_DNA"/>
</dbReference>
<dbReference type="SMART" id="SM00387">
    <property type="entry name" value="HATPase_c"/>
    <property type="match status" value="1"/>
</dbReference>
<dbReference type="InterPro" id="IPR003660">
    <property type="entry name" value="HAMP_dom"/>
</dbReference>
<evidence type="ECO:0000256" key="1">
    <source>
        <dbReference type="ARBA" id="ARBA00000085"/>
    </source>
</evidence>
<evidence type="ECO:0000256" key="2">
    <source>
        <dbReference type="ARBA" id="ARBA00004533"/>
    </source>
</evidence>
<feature type="transmembrane region" description="Helical" evidence="14">
    <location>
        <begin position="146"/>
        <end position="170"/>
    </location>
</feature>
<dbReference type="SUPFAM" id="SSF55874">
    <property type="entry name" value="ATPase domain of HSP90 chaperone/DNA topoisomerase II/histidine kinase"/>
    <property type="match status" value="1"/>
</dbReference>
<protein>
    <recommendedName>
        <fullName evidence="14">Sensor protein</fullName>
        <ecNumber evidence="14">2.7.13.3</ecNumber>
    </recommendedName>
</protein>
<dbReference type="PANTHER" id="PTHR45436:SF9">
    <property type="entry name" value="SENSOR PROTEIN"/>
    <property type="match status" value="1"/>
</dbReference>
<feature type="domain" description="Histidine kinase" evidence="15">
    <location>
        <begin position="232"/>
        <end position="446"/>
    </location>
</feature>
<evidence type="ECO:0000259" key="15">
    <source>
        <dbReference type="PROSITE" id="PS50109"/>
    </source>
</evidence>
<evidence type="ECO:0000256" key="10">
    <source>
        <dbReference type="ARBA" id="ARBA00022840"/>
    </source>
</evidence>
<evidence type="ECO:0000256" key="3">
    <source>
        <dbReference type="ARBA" id="ARBA00022475"/>
    </source>
</evidence>
<evidence type="ECO:0000256" key="4">
    <source>
        <dbReference type="ARBA" id="ARBA00022519"/>
    </source>
</evidence>
<feature type="transmembrane region" description="Helical" evidence="14">
    <location>
        <begin position="17"/>
        <end position="36"/>
    </location>
</feature>
<dbReference type="Gene3D" id="1.10.287.130">
    <property type="match status" value="1"/>
</dbReference>
<dbReference type="NCBIfam" id="TIGR01386">
    <property type="entry name" value="cztS_silS_copS"/>
    <property type="match status" value="1"/>
</dbReference>
<dbReference type="CDD" id="cd00082">
    <property type="entry name" value="HisKA"/>
    <property type="match status" value="1"/>
</dbReference>
<dbReference type="InterPro" id="IPR050428">
    <property type="entry name" value="TCS_sensor_his_kinase"/>
</dbReference>
<dbReference type="SMART" id="SM00388">
    <property type="entry name" value="HisKA"/>
    <property type="match status" value="1"/>
</dbReference>
<evidence type="ECO:0000256" key="9">
    <source>
        <dbReference type="ARBA" id="ARBA00022777"/>
    </source>
</evidence>
<accession>A0A6S7EVM8</accession>
<dbReference type="InterPro" id="IPR004358">
    <property type="entry name" value="Sig_transdc_His_kin-like_C"/>
</dbReference>
<dbReference type="GO" id="GO:0005524">
    <property type="term" value="F:ATP binding"/>
    <property type="evidence" value="ECO:0007669"/>
    <property type="project" value="UniProtKB-KW"/>
</dbReference>
<comment type="function">
    <text evidence="14">Member of a two-component regulatory system.</text>
</comment>
<evidence type="ECO:0000313" key="17">
    <source>
        <dbReference type="EMBL" id="CAB3923847.1"/>
    </source>
</evidence>
<keyword evidence="6 14" id="KW-0808">Transferase</keyword>
<dbReference type="AlphaFoldDB" id="A0A6S7EVM8"/>
<dbReference type="EC" id="2.7.13.3" evidence="14"/>
<dbReference type="Pfam" id="PF02518">
    <property type="entry name" value="HATPase_c"/>
    <property type="match status" value="1"/>
</dbReference>
<feature type="domain" description="HAMP" evidence="16">
    <location>
        <begin position="171"/>
        <end position="224"/>
    </location>
</feature>
<dbReference type="CDD" id="cd00075">
    <property type="entry name" value="HATPase"/>
    <property type="match status" value="1"/>
</dbReference>
<keyword evidence="5" id="KW-0597">Phosphoprotein</keyword>
<dbReference type="PROSITE" id="PS50109">
    <property type="entry name" value="HIS_KIN"/>
    <property type="match status" value="1"/>
</dbReference>
<evidence type="ECO:0000313" key="18">
    <source>
        <dbReference type="Proteomes" id="UP000494117"/>
    </source>
</evidence>
<dbReference type="InterPro" id="IPR003594">
    <property type="entry name" value="HATPase_dom"/>
</dbReference>
<dbReference type="GO" id="GO:0000155">
    <property type="term" value="F:phosphorelay sensor kinase activity"/>
    <property type="evidence" value="ECO:0007669"/>
    <property type="project" value="InterPro"/>
</dbReference>
<dbReference type="InterPro" id="IPR003661">
    <property type="entry name" value="HisK_dim/P_dom"/>
</dbReference>
<sequence length="446" mass="48734">MPPGRHPKSLRRWLSRWLAIQTFIALGLVCAAVYYATNLNLASRQEALLQQKVEVVRHLVEENAASQDSTRLRHKLSDFFYGRPDFSLVLEIDGERVYYGSPIAGDDDTAHERRIAFSLPLPGAPGDAMNAELVLDISSDIRLRRALAWTLFACALAGAIVVAAVGTLLVRRGLAPLDALGRQAAQLSPDRIGERLDESGQPTEIRPLVRQFNAVLQRLERAYVQMEGFNADVAHEMRTPLATLIGETELALSTRPSPQALRETLGSNLEELQRISSIVNDMLFLSQADRGAQARGAWQASLAGIVQEVTQYHEAEALDAGVEIAVVGDAPAQVDRTLFQRAVSNLVSNAVRYAEPGSVIEVEIARGEPGEVLLAVRNAGEPIPEEHLPRLFYRFYRSDAAREFDANHHGLGLAIVAAIARMHGGRSFARSANRITTIGFSIATGA</sequence>
<comment type="subcellular location">
    <subcellularLocation>
        <location evidence="2 14">Cell inner membrane</location>
    </subcellularLocation>
</comment>
<keyword evidence="11 14" id="KW-1133">Transmembrane helix</keyword>
<keyword evidence="9 14" id="KW-0418">Kinase</keyword>
<evidence type="ECO:0000256" key="7">
    <source>
        <dbReference type="ARBA" id="ARBA00022692"/>
    </source>
</evidence>
<keyword evidence="18" id="KW-1185">Reference proteome</keyword>
<dbReference type="Pfam" id="PF00512">
    <property type="entry name" value="HisKA"/>
    <property type="match status" value="1"/>
</dbReference>
<evidence type="ECO:0000259" key="16">
    <source>
        <dbReference type="PROSITE" id="PS50885"/>
    </source>
</evidence>
<dbReference type="SMART" id="SM00304">
    <property type="entry name" value="HAMP"/>
    <property type="match status" value="1"/>
</dbReference>
<keyword evidence="4 14" id="KW-0997">Cell inner membrane</keyword>
<keyword evidence="8 14" id="KW-0547">Nucleotide-binding</keyword>
<dbReference type="Gene3D" id="3.30.565.10">
    <property type="entry name" value="Histidine kinase-like ATPase, C-terminal domain"/>
    <property type="match status" value="1"/>
</dbReference>